<dbReference type="GO" id="GO:0046872">
    <property type="term" value="F:metal ion binding"/>
    <property type="evidence" value="ECO:0007669"/>
    <property type="project" value="UniProtKB-KW"/>
</dbReference>
<dbReference type="SMART" id="SM00729">
    <property type="entry name" value="Elp3"/>
    <property type="match status" value="1"/>
</dbReference>
<evidence type="ECO:0000259" key="7">
    <source>
        <dbReference type="PROSITE" id="PS50926"/>
    </source>
</evidence>
<evidence type="ECO:0000256" key="6">
    <source>
        <dbReference type="ARBA" id="ARBA00023014"/>
    </source>
</evidence>
<evidence type="ECO:0000256" key="1">
    <source>
        <dbReference type="ARBA" id="ARBA00001966"/>
    </source>
</evidence>
<feature type="domain" description="MTTase N-terminal" evidence="8">
    <location>
        <begin position="4"/>
        <end position="120"/>
    </location>
</feature>
<keyword evidence="11" id="KW-1185">Reference proteome</keyword>
<dbReference type="PROSITE" id="PS51449">
    <property type="entry name" value="MTTASE_N"/>
    <property type="match status" value="1"/>
</dbReference>
<comment type="caution">
    <text evidence="10">The sequence shown here is derived from an EMBL/GenBank/DDBJ whole genome shotgun (WGS) entry which is preliminary data.</text>
</comment>
<dbReference type="InterPro" id="IPR038135">
    <property type="entry name" value="Methylthiotransferase_N_sf"/>
</dbReference>
<keyword evidence="5" id="KW-0408">Iron</keyword>
<dbReference type="Pfam" id="PF00919">
    <property type="entry name" value="UPF0004"/>
    <property type="match status" value="1"/>
</dbReference>
<keyword evidence="6" id="KW-0411">Iron-sulfur</keyword>
<dbReference type="InterPro" id="IPR013848">
    <property type="entry name" value="Methylthiotransferase_N"/>
</dbReference>
<dbReference type="PROSITE" id="PS50926">
    <property type="entry name" value="TRAM"/>
    <property type="match status" value="1"/>
</dbReference>
<comment type="cofactor">
    <cofactor evidence="1">
        <name>[4Fe-4S] cluster</name>
        <dbReference type="ChEBI" id="CHEBI:49883"/>
    </cofactor>
</comment>
<dbReference type="FunFam" id="3.80.30.20:FF:000001">
    <property type="entry name" value="tRNA-2-methylthio-N(6)-dimethylallyladenosine synthase 2"/>
    <property type="match status" value="1"/>
</dbReference>
<evidence type="ECO:0000259" key="9">
    <source>
        <dbReference type="PROSITE" id="PS51918"/>
    </source>
</evidence>
<dbReference type="Pfam" id="PF04055">
    <property type="entry name" value="Radical_SAM"/>
    <property type="match status" value="1"/>
</dbReference>
<keyword evidence="4" id="KW-0479">Metal-binding</keyword>
<gene>
    <name evidence="10" type="primary">miaB</name>
    <name evidence="10" type="ORF">SNEC2469_LOCUS18867</name>
</gene>
<dbReference type="PROSITE" id="PS51918">
    <property type="entry name" value="RADICAL_SAM"/>
    <property type="match status" value="1"/>
</dbReference>
<dbReference type="PANTHER" id="PTHR43020:SF2">
    <property type="entry name" value="MITOCHONDRIAL TRNA METHYLTHIOTRANSFERASE CDK5RAP1"/>
    <property type="match status" value="1"/>
</dbReference>
<keyword evidence="3" id="KW-0949">S-adenosyl-L-methionine</keyword>
<dbReference type="EMBL" id="CAJNJA010031986">
    <property type="protein sequence ID" value="CAE7662704.1"/>
    <property type="molecule type" value="Genomic_DNA"/>
</dbReference>
<dbReference type="SFLD" id="SFLDS00029">
    <property type="entry name" value="Radical_SAM"/>
    <property type="match status" value="1"/>
</dbReference>
<proteinExistence type="predicted"/>
<dbReference type="Gene3D" id="3.40.50.12160">
    <property type="entry name" value="Methylthiotransferase, N-terminal domain"/>
    <property type="match status" value="1"/>
</dbReference>
<evidence type="ECO:0000313" key="11">
    <source>
        <dbReference type="Proteomes" id="UP000601435"/>
    </source>
</evidence>
<dbReference type="SFLD" id="SFLDG01082">
    <property type="entry name" value="B12-binding_domain_containing"/>
    <property type="match status" value="1"/>
</dbReference>
<dbReference type="InterPro" id="IPR005839">
    <property type="entry name" value="Methylthiotransferase"/>
</dbReference>
<dbReference type="InterPro" id="IPR058240">
    <property type="entry name" value="rSAM_sf"/>
</dbReference>
<feature type="domain" description="Radical SAM core" evidence="9">
    <location>
        <begin position="186"/>
        <end position="455"/>
    </location>
</feature>
<reference evidence="10" key="1">
    <citation type="submission" date="2021-02" db="EMBL/GenBank/DDBJ databases">
        <authorList>
            <person name="Dougan E. K."/>
            <person name="Rhodes N."/>
            <person name="Thang M."/>
            <person name="Chan C."/>
        </authorList>
    </citation>
    <scope>NUCLEOTIDE SEQUENCE</scope>
</reference>
<dbReference type="Gene3D" id="3.80.30.20">
    <property type="entry name" value="tm_1862 like domain"/>
    <property type="match status" value="1"/>
</dbReference>
<name>A0A812W9N9_9DINO</name>
<evidence type="ECO:0000313" key="10">
    <source>
        <dbReference type="EMBL" id="CAE7662704.1"/>
    </source>
</evidence>
<evidence type="ECO:0000256" key="5">
    <source>
        <dbReference type="ARBA" id="ARBA00023004"/>
    </source>
</evidence>
<dbReference type="NCBIfam" id="TIGR00089">
    <property type="entry name" value="MiaB/RimO family radical SAM methylthiotransferase"/>
    <property type="match status" value="1"/>
</dbReference>
<dbReference type="InterPro" id="IPR006638">
    <property type="entry name" value="Elp3/MiaA/NifB-like_rSAM"/>
</dbReference>
<evidence type="ECO:0000259" key="8">
    <source>
        <dbReference type="PROSITE" id="PS51449"/>
    </source>
</evidence>
<dbReference type="SFLD" id="SFLDG01061">
    <property type="entry name" value="methylthiotransferase"/>
    <property type="match status" value="1"/>
</dbReference>
<organism evidence="10 11">
    <name type="scientific">Symbiodinium necroappetens</name>
    <dbReference type="NCBI Taxonomy" id="1628268"/>
    <lineage>
        <taxon>Eukaryota</taxon>
        <taxon>Sar</taxon>
        <taxon>Alveolata</taxon>
        <taxon>Dinophyceae</taxon>
        <taxon>Suessiales</taxon>
        <taxon>Symbiodiniaceae</taxon>
        <taxon>Symbiodinium</taxon>
    </lineage>
</organism>
<dbReference type="FunFam" id="3.40.50.12160:FF:000003">
    <property type="entry name" value="CDK5 regulatory subunit-associated protein 1"/>
    <property type="match status" value="1"/>
</dbReference>
<dbReference type="PANTHER" id="PTHR43020">
    <property type="entry name" value="CDK5 REGULATORY SUBUNIT-ASSOCIATED PROTEIN 1"/>
    <property type="match status" value="1"/>
</dbReference>
<keyword evidence="2" id="KW-0004">4Fe-4S</keyword>
<dbReference type="PROSITE" id="PS01278">
    <property type="entry name" value="MTTASE_RADICAL"/>
    <property type="match status" value="1"/>
</dbReference>
<accession>A0A812W9N9</accession>
<dbReference type="InterPro" id="IPR007197">
    <property type="entry name" value="rSAM"/>
</dbReference>
<evidence type="ECO:0000256" key="3">
    <source>
        <dbReference type="ARBA" id="ARBA00022691"/>
    </source>
</evidence>
<protein>
    <submittedName>
        <fullName evidence="10">MiaB protein</fullName>
    </submittedName>
</protein>
<evidence type="ECO:0000256" key="4">
    <source>
        <dbReference type="ARBA" id="ARBA00022723"/>
    </source>
</evidence>
<feature type="domain" description="TRAM" evidence="7">
    <location>
        <begin position="493"/>
        <end position="558"/>
    </location>
</feature>
<dbReference type="CDD" id="cd01335">
    <property type="entry name" value="Radical_SAM"/>
    <property type="match status" value="1"/>
</dbReference>
<dbReference type="GO" id="GO:0005829">
    <property type="term" value="C:cytosol"/>
    <property type="evidence" value="ECO:0007669"/>
    <property type="project" value="TreeGrafter"/>
</dbReference>
<dbReference type="OrthoDB" id="413961at2759"/>
<evidence type="ECO:0000256" key="2">
    <source>
        <dbReference type="ARBA" id="ARBA00022485"/>
    </source>
</evidence>
<dbReference type="AlphaFoldDB" id="A0A812W9N9"/>
<sequence>MPDRTVYLETFGCQMNELDSELVAGQLTALGYRLTGEADAADVVLYNTCSVRDLAEQKVRSRLGEIRLRKAEEPGLVVGVLGCMAERDGEDLIRKFPVVDVLCGPAELDKLPGLLDNAVRTRESLVADAGDEAVLTKKNGRTVHASAERSAKVVALQGDSSRRSSTLAAAGDSLEMLDLSRAVSPHDHDGSAYVRITRGCNKFCTYCVVPHTRGAEIHRPPDHIVDECKRLADAGIVEVTLLGQTVNHYRFEHGSSVSVSGVTQPQKGRTYKGSHHRDVYAGERVTTFADLLKRIHDEAPGIQRLRFVTSYPRDFGNDVLEVMRDSPRICRYLHIPAQSGSNEVLARMNRGYTVEEYLEFLDRARHFLDEPEKGRPLMLAGDMIVGFCGETEADFEASKELLRKARYKNCFIFKYSPRPGTTAYDRIADDVSEADKRRRCNELLAVQHEISHGISESLVGSVQHVFVQGVSEYERKRAKAADNGMISLTVGGRSDLGSTNAAVLERASGPVQMTGRTDGDLIVVFDCPESRSATGLIGRVVPVRIARANVLTLFGELV</sequence>
<dbReference type="SUPFAM" id="SSF102114">
    <property type="entry name" value="Radical SAM enzymes"/>
    <property type="match status" value="1"/>
</dbReference>
<dbReference type="GO" id="GO:0051539">
    <property type="term" value="F:4 iron, 4 sulfur cluster binding"/>
    <property type="evidence" value="ECO:0007669"/>
    <property type="project" value="UniProtKB-KW"/>
</dbReference>
<dbReference type="InterPro" id="IPR002792">
    <property type="entry name" value="TRAM_dom"/>
</dbReference>
<dbReference type="InterPro" id="IPR023404">
    <property type="entry name" value="rSAM_horseshoe"/>
</dbReference>
<dbReference type="Proteomes" id="UP000601435">
    <property type="component" value="Unassembled WGS sequence"/>
</dbReference>
<dbReference type="InterPro" id="IPR020612">
    <property type="entry name" value="Methylthiotransferase_CS"/>
</dbReference>
<dbReference type="GO" id="GO:0035597">
    <property type="term" value="F:tRNA-2-methylthio-N(6)-dimethylallyladenosine(37) synthase activity"/>
    <property type="evidence" value="ECO:0007669"/>
    <property type="project" value="TreeGrafter"/>
</dbReference>